<dbReference type="Gene3D" id="3.30.200.20">
    <property type="entry name" value="Phosphorylase Kinase, domain 1"/>
    <property type="match status" value="1"/>
</dbReference>
<dbReference type="Pfam" id="PF07714">
    <property type="entry name" value="PK_Tyr_Ser-Thr"/>
    <property type="match status" value="1"/>
</dbReference>
<feature type="chain" id="PRO_5032608329" evidence="1">
    <location>
        <begin position="21"/>
        <end position="267"/>
    </location>
</feature>
<gene>
    <name evidence="3" type="ORF">FCM35_KLT15055</name>
</gene>
<keyword evidence="1" id="KW-0732">Signal</keyword>
<dbReference type="PROSITE" id="PS50011">
    <property type="entry name" value="PROTEIN_KINASE_DOM"/>
    <property type="match status" value="1"/>
</dbReference>
<name>A0A833UZB1_9POAL</name>
<evidence type="ECO:0000259" key="2">
    <source>
        <dbReference type="PROSITE" id="PS50011"/>
    </source>
</evidence>
<dbReference type="GO" id="GO:0005524">
    <property type="term" value="F:ATP binding"/>
    <property type="evidence" value="ECO:0007669"/>
    <property type="project" value="InterPro"/>
</dbReference>
<evidence type="ECO:0000313" key="3">
    <source>
        <dbReference type="EMBL" id="KAF3320921.1"/>
    </source>
</evidence>
<protein>
    <submittedName>
        <fullName evidence="3">G-type lectin S-receptor-like serine/threonine-protein kinase SD1-1</fullName>
    </submittedName>
</protein>
<keyword evidence="4" id="KW-1185">Reference proteome</keyword>
<organism evidence="3 4">
    <name type="scientific">Carex littledalei</name>
    <dbReference type="NCBI Taxonomy" id="544730"/>
    <lineage>
        <taxon>Eukaryota</taxon>
        <taxon>Viridiplantae</taxon>
        <taxon>Streptophyta</taxon>
        <taxon>Embryophyta</taxon>
        <taxon>Tracheophyta</taxon>
        <taxon>Spermatophyta</taxon>
        <taxon>Magnoliopsida</taxon>
        <taxon>Liliopsida</taxon>
        <taxon>Poales</taxon>
        <taxon>Cyperaceae</taxon>
        <taxon>Cyperoideae</taxon>
        <taxon>Cariceae</taxon>
        <taxon>Carex</taxon>
        <taxon>Carex subgen. Euthyceras</taxon>
    </lineage>
</organism>
<dbReference type="OrthoDB" id="4062651at2759"/>
<keyword evidence="3" id="KW-0675">Receptor</keyword>
<dbReference type="AlphaFoldDB" id="A0A833UZB1"/>
<keyword evidence="3" id="KW-0430">Lectin</keyword>
<dbReference type="FunFam" id="3.30.200.20:FF:000466">
    <property type="entry name" value="Putative LRR receptor-like serine/threonine-protein kinase"/>
    <property type="match status" value="1"/>
</dbReference>
<dbReference type="Pfam" id="PF00069">
    <property type="entry name" value="Pkinase"/>
    <property type="match status" value="1"/>
</dbReference>
<dbReference type="PANTHER" id="PTHR27006:SF606">
    <property type="entry name" value="INTERLEUKIN-1 RECEPTOR-ASSOCIATED KINASE 4"/>
    <property type="match status" value="1"/>
</dbReference>
<reference evidence="3" key="1">
    <citation type="submission" date="2020-01" db="EMBL/GenBank/DDBJ databases">
        <title>Genome sequence of Kobresia littledalei, the first chromosome-level genome in the family Cyperaceae.</title>
        <authorList>
            <person name="Qu G."/>
        </authorList>
    </citation>
    <scope>NUCLEOTIDE SEQUENCE</scope>
    <source>
        <strain evidence="3">C.B.Clarke</strain>
        <tissue evidence="3">Leaf</tissue>
    </source>
</reference>
<dbReference type="EMBL" id="SWLB01000028">
    <property type="protein sequence ID" value="KAF3320921.1"/>
    <property type="molecule type" value="Genomic_DNA"/>
</dbReference>
<dbReference type="PANTHER" id="PTHR27006">
    <property type="entry name" value="PROMASTIGOTE SURFACE ANTIGEN PROTEIN PSA"/>
    <property type="match status" value="1"/>
</dbReference>
<evidence type="ECO:0000313" key="4">
    <source>
        <dbReference type="Proteomes" id="UP000623129"/>
    </source>
</evidence>
<accession>A0A833UZB1</accession>
<dbReference type="SUPFAM" id="SSF56112">
    <property type="entry name" value="Protein kinase-like (PK-like)"/>
    <property type="match status" value="1"/>
</dbReference>
<dbReference type="Gene3D" id="1.10.510.10">
    <property type="entry name" value="Transferase(Phosphotransferase) domain 1"/>
    <property type="match status" value="1"/>
</dbReference>
<dbReference type="InterPro" id="IPR011009">
    <property type="entry name" value="Kinase-like_dom_sf"/>
</dbReference>
<keyword evidence="3" id="KW-0418">Kinase</keyword>
<proteinExistence type="predicted"/>
<dbReference type="Proteomes" id="UP000623129">
    <property type="component" value="Unassembled WGS sequence"/>
</dbReference>
<feature type="domain" description="Protein kinase" evidence="2">
    <location>
        <begin position="84"/>
        <end position="267"/>
    </location>
</feature>
<evidence type="ECO:0000256" key="1">
    <source>
        <dbReference type="SAM" id="SignalP"/>
    </source>
</evidence>
<dbReference type="GO" id="GO:0004672">
    <property type="term" value="F:protein kinase activity"/>
    <property type="evidence" value="ECO:0007669"/>
    <property type="project" value="InterPro"/>
</dbReference>
<comment type="caution">
    <text evidence="3">The sequence shown here is derived from an EMBL/GenBank/DDBJ whole genome shotgun (WGS) entry which is preliminary data.</text>
</comment>
<dbReference type="InterPro" id="IPR001245">
    <property type="entry name" value="Ser-Thr/Tyr_kinase_cat_dom"/>
</dbReference>
<dbReference type="GO" id="GO:0030246">
    <property type="term" value="F:carbohydrate binding"/>
    <property type="evidence" value="ECO:0007669"/>
    <property type="project" value="UniProtKB-KW"/>
</dbReference>
<dbReference type="InterPro" id="IPR000719">
    <property type="entry name" value="Prot_kinase_dom"/>
</dbReference>
<feature type="signal peptide" evidence="1">
    <location>
        <begin position="1"/>
        <end position="20"/>
    </location>
</feature>
<keyword evidence="3" id="KW-0808">Transferase</keyword>
<sequence length="267" mass="29369">MDGIEVFIAILLLSFITVHGKGNPSQVLGNPSQVLGNPSQVLGNPSQVLGNPSQVLGNPSNGREEVQIFELFDLQRIIDATDNFSDRNIIGEGQLGPVYQGVLEKGEEIAVKRAPRNAPNGYEQLQNELNLLARLKHKNLVRLMGYCIEGEEIILCFEFMPNSSLDQLLYGTRMSQVQLNWEQRFRLIQGISSEDRTFFTVSNIAGTRGYIAPELLQSGMLSTKTDVYSFGMVVLEIISGKRNSDDTSCPAGLVNLVSSSLSLTFSL</sequence>